<dbReference type="InterPro" id="IPR036689">
    <property type="entry name" value="ESAT-6-like_sf"/>
</dbReference>
<dbReference type="InterPro" id="IPR010310">
    <property type="entry name" value="T7SS_ESAT-6-like"/>
</dbReference>
<evidence type="ECO:0008006" key="4">
    <source>
        <dbReference type="Google" id="ProtNLM"/>
    </source>
</evidence>
<keyword evidence="3" id="KW-1185">Reference proteome</keyword>
<reference evidence="2 3" key="1">
    <citation type="journal article" date="2019" name="Int. J. Syst. Evol. Microbiol.">
        <title>The Global Catalogue of Microorganisms (GCM) 10K type strain sequencing project: providing services to taxonomists for standard genome sequencing and annotation.</title>
        <authorList>
            <consortium name="The Broad Institute Genomics Platform"/>
            <consortium name="The Broad Institute Genome Sequencing Center for Infectious Disease"/>
            <person name="Wu L."/>
            <person name="Ma J."/>
        </authorList>
    </citation>
    <scope>NUCLEOTIDE SEQUENCE [LARGE SCALE GENOMIC DNA]</scope>
    <source>
        <strain evidence="2 3">JCM 14559</strain>
    </source>
</reference>
<feature type="compositionally biased region" description="Low complexity" evidence="1">
    <location>
        <begin position="1"/>
        <end position="16"/>
    </location>
</feature>
<feature type="region of interest" description="Disordered" evidence="1">
    <location>
        <begin position="94"/>
        <end position="121"/>
    </location>
</feature>
<sequence>MVGPTPVLGDGVLSVGPDGGGGGGGGFRVEPDELDGAAQTAGSVAEQVPGGTSRVLGASDEAEAGLRGWSTGGELDACTDQWKRLLDELSAEMDRQGDNLRRTAANYRRAEQDAAAGLTGR</sequence>
<proteinExistence type="predicted"/>
<evidence type="ECO:0000313" key="3">
    <source>
        <dbReference type="Proteomes" id="UP001500897"/>
    </source>
</evidence>
<dbReference type="EMBL" id="BAAANS010000032">
    <property type="protein sequence ID" value="GAA2107128.1"/>
    <property type="molecule type" value="Genomic_DNA"/>
</dbReference>
<organism evidence="2 3">
    <name type="scientific">Kitasatospora saccharophila</name>
    <dbReference type="NCBI Taxonomy" id="407973"/>
    <lineage>
        <taxon>Bacteria</taxon>
        <taxon>Bacillati</taxon>
        <taxon>Actinomycetota</taxon>
        <taxon>Actinomycetes</taxon>
        <taxon>Kitasatosporales</taxon>
        <taxon>Streptomycetaceae</taxon>
        <taxon>Kitasatospora</taxon>
    </lineage>
</organism>
<dbReference type="Pfam" id="PF06013">
    <property type="entry name" value="WXG100"/>
    <property type="match status" value="1"/>
</dbReference>
<evidence type="ECO:0000313" key="2">
    <source>
        <dbReference type="EMBL" id="GAA2107128.1"/>
    </source>
</evidence>
<comment type="caution">
    <text evidence="2">The sequence shown here is derived from an EMBL/GenBank/DDBJ whole genome shotgun (WGS) entry which is preliminary data.</text>
</comment>
<name>A0ABN2X8C5_9ACTN</name>
<feature type="region of interest" description="Disordered" evidence="1">
    <location>
        <begin position="1"/>
        <end position="59"/>
    </location>
</feature>
<feature type="compositionally biased region" description="Gly residues" evidence="1">
    <location>
        <begin position="17"/>
        <end position="27"/>
    </location>
</feature>
<gene>
    <name evidence="2" type="ORF">GCM10009759_45910</name>
</gene>
<dbReference type="Gene3D" id="1.10.287.1060">
    <property type="entry name" value="ESAT-6-like"/>
    <property type="match status" value="1"/>
</dbReference>
<dbReference type="SUPFAM" id="SSF140453">
    <property type="entry name" value="EsxAB dimer-like"/>
    <property type="match status" value="1"/>
</dbReference>
<dbReference type="Proteomes" id="UP001500897">
    <property type="component" value="Unassembled WGS sequence"/>
</dbReference>
<evidence type="ECO:0000256" key="1">
    <source>
        <dbReference type="SAM" id="MobiDB-lite"/>
    </source>
</evidence>
<accession>A0ABN2X8C5</accession>
<protein>
    <recommendedName>
        <fullName evidence="4">Excreted virulence factor EspC (Type VII ESX diderm)</fullName>
    </recommendedName>
</protein>